<dbReference type="InterPro" id="IPR009075">
    <property type="entry name" value="AcylCo_DH/oxidase_C"/>
</dbReference>
<evidence type="ECO:0000259" key="9">
    <source>
        <dbReference type="Pfam" id="PF02771"/>
    </source>
</evidence>
<name>M0QP45_9ACTN</name>
<dbReference type="SUPFAM" id="SSF56645">
    <property type="entry name" value="Acyl-CoA dehydrogenase NM domain-like"/>
    <property type="match status" value="2"/>
</dbReference>
<feature type="domain" description="Acyl-CoA dehydrogenase/oxidase C-terminal" evidence="7">
    <location>
        <begin position="236"/>
        <end position="388"/>
    </location>
</feature>
<dbReference type="InterPro" id="IPR013786">
    <property type="entry name" value="AcylCoA_DH/ox_N"/>
</dbReference>
<sequence length="774" mass="82094">MSIDSPATSTQRPATDDPDTWRSRLSVLLEEFGQRPRPATSRARFDAAVAWQSELVDAGLAAPGWPTSAGGMGLDLRDQLDYYRMITAAGVPRHPCGPSFILAPTLIVHGSDEQRARFLDPLLRAEEFWCQGFSEPGAGSDLASLSTRAMTEGDVYRVTGQKIWTTRADRADWMFALVRTGRPGRGTEGITYLLIPMDSPGIEVRPLRDAAGGHHFAEVFFDDVRVPITNRVGAEGQGWSIMRTSLGHERATAFLADEFKYRTTVDRLFRLAAAQGLRDDPLVRQRLADLESGVRMIATNSGRALDAVLRGEDPGGVASINRLVKSEFEQRLQRLALRLAGHAAVEGNRSSGAVDEGRWTYGYLMSRATTIGAGTSEIQRNTIAESVLGLPSHRGEGRRRPVVEPGRPLAAPEPDEVAVRDAVAGLVRSAVSADAVLAGEVDRTGLWDALVGFGLPGLAAPERVGGGGATTRLLCAAVEETGHHLATAPLVPTLTALSLLLAAGDDDAAEAVVAGARAGVVAAVDDAGWMDLDQPGAAPGVPTWSAGVMHGGVDHVLGAPEADFFVVVAWDDESGQPTVVVVQRDAVEVIRHDTMDLTATVGRVVLDGVGGRVVAEGDAARRAMRDARSLIHLVHAADAVGVGSRALAMAVDWAGTREQFGRPVGSFQAVSHRCADMVVAVEGARSQVFAAADLLDSGATDEAEVAAAAATAHALSAAVDVTESALQVHGGIGFTWEHPIHLLLRRALSDESAFARPEALRDLVAERVFVRIDR</sequence>
<organism evidence="10 11">
    <name type="scientific">Gordonia soli NBRC 108243</name>
    <dbReference type="NCBI Taxonomy" id="1223545"/>
    <lineage>
        <taxon>Bacteria</taxon>
        <taxon>Bacillati</taxon>
        <taxon>Actinomycetota</taxon>
        <taxon>Actinomycetes</taxon>
        <taxon>Mycobacteriales</taxon>
        <taxon>Gordoniaceae</taxon>
        <taxon>Gordonia</taxon>
    </lineage>
</organism>
<dbReference type="Proteomes" id="UP000011666">
    <property type="component" value="Unassembled WGS sequence"/>
</dbReference>
<feature type="domain" description="Acyl-CoA oxidase/dehydrogenase middle" evidence="8">
    <location>
        <begin position="130"/>
        <end position="224"/>
    </location>
</feature>
<dbReference type="InterPro" id="IPR006091">
    <property type="entry name" value="Acyl-CoA_Oxase/DH_mid-dom"/>
</dbReference>
<feature type="region of interest" description="Disordered" evidence="6">
    <location>
        <begin position="1"/>
        <end position="20"/>
    </location>
</feature>
<dbReference type="GO" id="GO:0005886">
    <property type="term" value="C:plasma membrane"/>
    <property type="evidence" value="ECO:0007669"/>
    <property type="project" value="TreeGrafter"/>
</dbReference>
<evidence type="ECO:0000256" key="5">
    <source>
        <dbReference type="ARBA" id="ARBA00023002"/>
    </source>
</evidence>
<dbReference type="SUPFAM" id="SSF47203">
    <property type="entry name" value="Acyl-CoA dehydrogenase C-terminal domain-like"/>
    <property type="match status" value="2"/>
</dbReference>
<evidence type="ECO:0000259" key="8">
    <source>
        <dbReference type="Pfam" id="PF02770"/>
    </source>
</evidence>
<keyword evidence="3" id="KW-0285">Flavoprotein</keyword>
<evidence type="ECO:0000259" key="7">
    <source>
        <dbReference type="Pfam" id="PF00441"/>
    </source>
</evidence>
<protein>
    <submittedName>
        <fullName evidence="10">Putative acyl-CoA dehydrogenase</fullName>
    </submittedName>
</protein>
<evidence type="ECO:0000256" key="1">
    <source>
        <dbReference type="ARBA" id="ARBA00001974"/>
    </source>
</evidence>
<keyword evidence="5" id="KW-0560">Oxidoreductase</keyword>
<evidence type="ECO:0000256" key="6">
    <source>
        <dbReference type="SAM" id="MobiDB-lite"/>
    </source>
</evidence>
<dbReference type="AlphaFoldDB" id="M0QP45"/>
<dbReference type="PANTHER" id="PTHR43292:SF3">
    <property type="entry name" value="ACYL-COA DEHYDROGENASE FADE29"/>
    <property type="match status" value="1"/>
</dbReference>
<feature type="compositionally biased region" description="Polar residues" evidence="6">
    <location>
        <begin position="1"/>
        <end position="13"/>
    </location>
</feature>
<evidence type="ECO:0000256" key="3">
    <source>
        <dbReference type="ARBA" id="ARBA00022630"/>
    </source>
</evidence>
<feature type="domain" description="Acyl-CoA dehydrogenase/oxidase C-terminal" evidence="7">
    <location>
        <begin position="634"/>
        <end position="768"/>
    </location>
</feature>
<accession>M0QP45</accession>
<dbReference type="eggNOG" id="COG1960">
    <property type="taxonomic scope" value="Bacteria"/>
</dbReference>
<dbReference type="Gene3D" id="1.20.140.10">
    <property type="entry name" value="Butyryl-CoA Dehydrogenase, subunit A, domain 3"/>
    <property type="match status" value="2"/>
</dbReference>
<comment type="cofactor">
    <cofactor evidence="1">
        <name>FAD</name>
        <dbReference type="ChEBI" id="CHEBI:57692"/>
    </cofactor>
</comment>
<feature type="domain" description="Acyl-CoA dehydrogenase/oxidase N-terminal" evidence="9">
    <location>
        <begin position="42"/>
        <end position="126"/>
    </location>
</feature>
<dbReference type="Gene3D" id="2.40.110.10">
    <property type="entry name" value="Butyryl-CoA Dehydrogenase, subunit A, domain 2"/>
    <property type="match status" value="1"/>
</dbReference>
<dbReference type="RefSeq" id="WP_007624278.1">
    <property type="nucleotide sequence ID" value="NZ_BANX01000034.1"/>
</dbReference>
<dbReference type="Gene3D" id="1.10.540.10">
    <property type="entry name" value="Acyl-CoA dehydrogenase/oxidase, N-terminal domain"/>
    <property type="match status" value="2"/>
</dbReference>
<feature type="domain" description="Acyl-CoA dehydrogenase/oxidase N-terminal" evidence="9">
    <location>
        <begin position="414"/>
        <end position="511"/>
    </location>
</feature>
<proteinExistence type="inferred from homology"/>
<dbReference type="InterPro" id="IPR037069">
    <property type="entry name" value="AcylCoA_DH/ox_N_sf"/>
</dbReference>
<dbReference type="InterPro" id="IPR009100">
    <property type="entry name" value="AcylCoA_DH/oxidase_NM_dom_sf"/>
</dbReference>
<dbReference type="FunFam" id="2.40.110.10:FF:000011">
    <property type="entry name" value="Acyl-CoA dehydrogenase FadE34"/>
    <property type="match status" value="1"/>
</dbReference>
<dbReference type="GO" id="GO:0016627">
    <property type="term" value="F:oxidoreductase activity, acting on the CH-CH group of donors"/>
    <property type="evidence" value="ECO:0007669"/>
    <property type="project" value="InterPro"/>
</dbReference>
<dbReference type="PANTHER" id="PTHR43292">
    <property type="entry name" value="ACYL-COA DEHYDROGENASE"/>
    <property type="match status" value="1"/>
</dbReference>
<dbReference type="Pfam" id="PF00441">
    <property type="entry name" value="Acyl-CoA_dh_1"/>
    <property type="match status" value="2"/>
</dbReference>
<reference evidence="10 11" key="1">
    <citation type="submission" date="2013-01" db="EMBL/GenBank/DDBJ databases">
        <title>Whole genome shotgun sequence of Gordonia soli NBRC 108243.</title>
        <authorList>
            <person name="Isaki-Nakamura S."/>
            <person name="Hosoyama A."/>
            <person name="Tsuchikane K."/>
            <person name="Ando Y."/>
            <person name="Baba S."/>
            <person name="Ohji S."/>
            <person name="Hamada M."/>
            <person name="Tamura T."/>
            <person name="Yamazoe A."/>
            <person name="Yamazaki S."/>
            <person name="Fujita N."/>
        </authorList>
    </citation>
    <scope>NUCLEOTIDE SEQUENCE [LARGE SCALE GENOMIC DNA]</scope>
    <source>
        <strain evidence="10 11">NBRC 108243</strain>
    </source>
</reference>
<dbReference type="InterPro" id="IPR036250">
    <property type="entry name" value="AcylCo_DH-like_C"/>
</dbReference>
<evidence type="ECO:0000256" key="4">
    <source>
        <dbReference type="ARBA" id="ARBA00022827"/>
    </source>
</evidence>
<evidence type="ECO:0000313" key="10">
    <source>
        <dbReference type="EMBL" id="GAC70338.1"/>
    </source>
</evidence>
<comment type="caution">
    <text evidence="10">The sequence shown here is derived from an EMBL/GenBank/DDBJ whole genome shotgun (WGS) entry which is preliminary data.</text>
</comment>
<dbReference type="Pfam" id="PF02771">
    <property type="entry name" value="Acyl-CoA_dh_N"/>
    <property type="match status" value="2"/>
</dbReference>
<dbReference type="STRING" id="1223545.GS4_34_00240"/>
<keyword evidence="11" id="KW-1185">Reference proteome</keyword>
<dbReference type="EMBL" id="BANX01000034">
    <property type="protein sequence ID" value="GAC70338.1"/>
    <property type="molecule type" value="Genomic_DNA"/>
</dbReference>
<dbReference type="InterPro" id="IPR052161">
    <property type="entry name" value="Mycobact_Acyl-CoA_DH"/>
</dbReference>
<evidence type="ECO:0000313" key="11">
    <source>
        <dbReference type="Proteomes" id="UP000011666"/>
    </source>
</evidence>
<evidence type="ECO:0000256" key="2">
    <source>
        <dbReference type="ARBA" id="ARBA00009347"/>
    </source>
</evidence>
<comment type="similarity">
    <text evidence="2">Belongs to the acyl-CoA dehydrogenase family.</text>
</comment>
<dbReference type="Pfam" id="PF02770">
    <property type="entry name" value="Acyl-CoA_dh_M"/>
    <property type="match status" value="1"/>
</dbReference>
<dbReference type="InterPro" id="IPR046373">
    <property type="entry name" value="Acyl-CoA_Oxase/DH_mid-dom_sf"/>
</dbReference>
<gene>
    <name evidence="10" type="ORF">GS4_34_00240</name>
</gene>
<keyword evidence="4" id="KW-0274">FAD</keyword>
<feature type="region of interest" description="Disordered" evidence="6">
    <location>
        <begin position="394"/>
        <end position="413"/>
    </location>
</feature>
<dbReference type="GO" id="GO:0050660">
    <property type="term" value="F:flavin adenine dinucleotide binding"/>
    <property type="evidence" value="ECO:0007669"/>
    <property type="project" value="InterPro"/>
</dbReference>